<protein>
    <recommendedName>
        <fullName evidence="3">DUF2332 domain-containing protein</fullName>
    </recommendedName>
</protein>
<dbReference type="OrthoDB" id="7666987at2"/>
<dbReference type="EMBL" id="CP000489">
    <property type="protein sequence ID" value="ABL69368.1"/>
    <property type="molecule type" value="Genomic_DNA"/>
</dbReference>
<dbReference type="KEGG" id="pde:Pden_1263"/>
<organism evidence="1 2">
    <name type="scientific">Paracoccus denitrificans (strain Pd 1222)</name>
    <dbReference type="NCBI Taxonomy" id="318586"/>
    <lineage>
        <taxon>Bacteria</taxon>
        <taxon>Pseudomonadati</taxon>
        <taxon>Pseudomonadota</taxon>
        <taxon>Alphaproteobacteria</taxon>
        <taxon>Rhodobacterales</taxon>
        <taxon>Paracoccaceae</taxon>
        <taxon>Paracoccus</taxon>
    </lineage>
</organism>
<dbReference type="PIRSF" id="PIRSF012608">
    <property type="entry name" value="UCP012608"/>
    <property type="match status" value="1"/>
</dbReference>
<keyword evidence="2" id="KW-1185">Reference proteome</keyword>
<dbReference type="eggNOG" id="COG4427">
    <property type="taxonomic scope" value="Bacteria"/>
</dbReference>
<sequence length="350" mass="37873">MTGWRDAFTLQAEACRALGSPLTARICEQLASILAGDDGALAQRVRTWAGDPSHRADSVPLRLCGALHALVLNGSDPGLAKAYAAADDGLLHQRISEAIQNHQAHMLEWIEYAPQTNEVARSAVLIAGCWFLGGVLGRHRFDLLERGASAGLNLNFPRYNLAIAEKYQPTLLEGDESEVLLSPEWRGTAPAPAALEIGAARGVDLNPLDPAQDGLRLLSYVWADQRARLERMQAALALAGHHPPQVDRGDAGEWLPARLAEPCDHGRLVYHTVAAQYFPAATRERIEAALRAAGAKASPERPLAHLSMEADGGDGAALALRLWTGGAAREWSLGRADFHARWIDWQPKET</sequence>
<dbReference type="AlphaFoldDB" id="A1B1H4"/>
<proteinExistence type="predicted"/>
<dbReference type="Proteomes" id="UP000000361">
    <property type="component" value="Chromosome 1"/>
</dbReference>
<dbReference type="STRING" id="318586.Pden_1263"/>
<dbReference type="InterPro" id="IPR011200">
    <property type="entry name" value="UCP012608"/>
</dbReference>
<dbReference type="GeneID" id="93452476"/>
<evidence type="ECO:0008006" key="3">
    <source>
        <dbReference type="Google" id="ProtNLM"/>
    </source>
</evidence>
<name>A1B1H4_PARDP</name>
<reference evidence="2" key="1">
    <citation type="submission" date="2006-12" db="EMBL/GenBank/DDBJ databases">
        <title>Complete sequence of chromosome 1 of Paracoccus denitrificans PD1222.</title>
        <authorList>
            <person name="Copeland A."/>
            <person name="Lucas S."/>
            <person name="Lapidus A."/>
            <person name="Barry K."/>
            <person name="Detter J.C."/>
            <person name="Glavina del Rio T."/>
            <person name="Hammon N."/>
            <person name="Israni S."/>
            <person name="Dalin E."/>
            <person name="Tice H."/>
            <person name="Pitluck S."/>
            <person name="Munk A.C."/>
            <person name="Brettin T."/>
            <person name="Bruce D."/>
            <person name="Han C."/>
            <person name="Tapia R."/>
            <person name="Gilna P."/>
            <person name="Schmutz J."/>
            <person name="Larimer F."/>
            <person name="Land M."/>
            <person name="Hauser L."/>
            <person name="Kyrpides N."/>
            <person name="Lykidis A."/>
            <person name="Spiro S."/>
            <person name="Richardson D.J."/>
            <person name="Moir J.W.B."/>
            <person name="Ferguson S.J."/>
            <person name="van Spanning R.J.M."/>
            <person name="Richardson P."/>
        </authorList>
    </citation>
    <scope>NUCLEOTIDE SEQUENCE [LARGE SCALE GENOMIC DNA]</scope>
    <source>
        <strain evidence="2">Pd 1222</strain>
    </source>
</reference>
<dbReference type="HOGENOM" id="CLU_065141_1_0_5"/>
<dbReference type="RefSeq" id="WP_011747586.1">
    <property type="nucleotide sequence ID" value="NC_008686.1"/>
</dbReference>
<dbReference type="EnsemblBacteria" id="ABL69368">
    <property type="protein sequence ID" value="ABL69368"/>
    <property type="gene ID" value="Pden_1263"/>
</dbReference>
<dbReference type="Pfam" id="PF10094">
    <property type="entry name" value="DUF2332"/>
    <property type="match status" value="1"/>
</dbReference>
<accession>A1B1H4</accession>
<evidence type="ECO:0000313" key="2">
    <source>
        <dbReference type="Proteomes" id="UP000000361"/>
    </source>
</evidence>
<evidence type="ECO:0000313" key="1">
    <source>
        <dbReference type="EMBL" id="ABL69368.1"/>
    </source>
</evidence>
<gene>
    <name evidence="1" type="ordered locus">Pden_1263</name>
</gene>